<feature type="binding site" evidence="11">
    <location>
        <position position="544"/>
    </location>
    <ligand>
        <name>Mn(2+)</name>
        <dbReference type="ChEBI" id="CHEBI:29035"/>
    </ligand>
</feature>
<dbReference type="InterPro" id="IPR055268">
    <property type="entry name" value="PCB-like"/>
</dbReference>
<protein>
    <recommendedName>
        <fullName evidence="2 8">Pyruvate carboxylase</fullName>
        <ecNumber evidence="2 8">6.4.1.1</ecNumber>
    </recommendedName>
</protein>
<feature type="binding site" evidence="10">
    <location>
        <position position="239"/>
    </location>
    <ligand>
        <name>ATP</name>
        <dbReference type="ChEBI" id="CHEBI:30616"/>
    </ligand>
</feature>
<keyword evidence="6 8" id="KW-0067">ATP-binding</keyword>
<feature type="domain" description="Lipoyl-binding" evidence="13">
    <location>
        <begin position="1073"/>
        <end position="1148"/>
    </location>
</feature>
<evidence type="ECO:0000313" key="17">
    <source>
        <dbReference type="EMBL" id="ADU65806.1"/>
    </source>
</evidence>
<dbReference type="InterPro" id="IPR000089">
    <property type="entry name" value="Biotin_lipoyl"/>
</dbReference>
<dbReference type="PIRSF" id="PIRSF001594">
    <property type="entry name" value="Pyruv_carbox"/>
    <property type="match status" value="1"/>
</dbReference>
<dbReference type="eggNOG" id="COG1038">
    <property type="taxonomic scope" value="Bacteria"/>
</dbReference>
<dbReference type="NCBIfam" id="NF009554">
    <property type="entry name" value="PRK12999.1"/>
    <property type="match status" value="1"/>
</dbReference>
<dbReference type="KEGG" id="din:Selin_1071"/>
<dbReference type="InterPro" id="IPR011053">
    <property type="entry name" value="Single_hybrid_motif"/>
</dbReference>
<feature type="binding site" evidence="11">
    <location>
        <position position="744"/>
    </location>
    <ligand>
        <name>Mn(2+)</name>
        <dbReference type="ChEBI" id="CHEBI:29035"/>
    </ligand>
</feature>
<dbReference type="SMART" id="SM00878">
    <property type="entry name" value="Biotin_carb_C"/>
    <property type="match status" value="1"/>
</dbReference>
<dbReference type="CDD" id="cd06850">
    <property type="entry name" value="biotinyl_domain"/>
    <property type="match status" value="1"/>
</dbReference>
<dbReference type="PROSITE" id="PS50975">
    <property type="entry name" value="ATP_GRASP"/>
    <property type="match status" value="1"/>
</dbReference>
<dbReference type="NCBIfam" id="NF006761">
    <property type="entry name" value="PRK09282.1"/>
    <property type="match status" value="1"/>
</dbReference>
<evidence type="ECO:0000256" key="9">
    <source>
        <dbReference type="PIRSR" id="PIRSR001594-1"/>
    </source>
</evidence>
<keyword evidence="5 8" id="KW-0547">Nucleotide-binding</keyword>
<dbReference type="PROSITE" id="PS50968">
    <property type="entry name" value="BIOTINYL_LIPOYL"/>
    <property type="match status" value="1"/>
</dbReference>
<dbReference type="InterPro" id="IPR011054">
    <property type="entry name" value="Rudment_hybrid_motif"/>
</dbReference>
<feature type="binding site" evidence="10">
    <location>
        <position position="616"/>
    </location>
    <ligand>
        <name>substrate</name>
    </ligand>
</feature>
<dbReference type="SUPFAM" id="SSF56059">
    <property type="entry name" value="Glutathione synthetase ATP-binding domain-like"/>
    <property type="match status" value="1"/>
</dbReference>
<name>E6W3L3_DESIS</name>
<organism evidence="17 18">
    <name type="scientific">Desulfurispirillum indicum (strain ATCC BAA-1389 / DSM 22839 / S5)</name>
    <dbReference type="NCBI Taxonomy" id="653733"/>
    <lineage>
        <taxon>Bacteria</taxon>
        <taxon>Pseudomonadati</taxon>
        <taxon>Chrysiogenota</taxon>
        <taxon>Chrysiogenia</taxon>
        <taxon>Chrysiogenales</taxon>
        <taxon>Chrysiogenaceae</taxon>
        <taxon>Desulfurispirillum</taxon>
    </lineage>
</organism>
<dbReference type="Pfam" id="PF02786">
    <property type="entry name" value="CPSase_L_D2"/>
    <property type="match status" value="1"/>
</dbReference>
<dbReference type="InterPro" id="IPR005481">
    <property type="entry name" value="BC-like_N"/>
</dbReference>
<dbReference type="SUPFAM" id="SSF51569">
    <property type="entry name" value="Aldolase"/>
    <property type="match status" value="1"/>
</dbReference>
<dbReference type="Pfam" id="PF00682">
    <property type="entry name" value="HMGL-like"/>
    <property type="match status" value="1"/>
</dbReference>
<reference evidence="17 18" key="1">
    <citation type="submission" date="2010-12" db="EMBL/GenBank/DDBJ databases">
        <title>Complete sequence of Desulfurispirillum indicum S5.</title>
        <authorList>
            <consortium name="US DOE Joint Genome Institute"/>
            <person name="Lucas S."/>
            <person name="Copeland A."/>
            <person name="Lapidus A."/>
            <person name="Cheng J.-F."/>
            <person name="Goodwin L."/>
            <person name="Pitluck S."/>
            <person name="Chertkov O."/>
            <person name="Held B."/>
            <person name="Detter J.C."/>
            <person name="Han C."/>
            <person name="Tapia R."/>
            <person name="Land M."/>
            <person name="Hauser L."/>
            <person name="Kyrpides N."/>
            <person name="Ivanova N."/>
            <person name="Mikhailova N."/>
            <person name="Haggblom M."/>
            <person name="Rauschenbach I."/>
            <person name="Bini E."/>
            <person name="Woyke T."/>
        </authorList>
    </citation>
    <scope>NUCLEOTIDE SEQUENCE [LARGE SCALE GENOMIC DNA]</scope>
    <source>
        <strain evidence="18">ATCC BAA-1389 / DSM 22839 / S5</strain>
    </source>
</reference>
<feature type="binding site" evidence="10">
    <location>
        <position position="204"/>
    </location>
    <ligand>
        <name>ATP</name>
        <dbReference type="ChEBI" id="CHEBI:30616"/>
    </ligand>
</feature>
<dbReference type="SUPFAM" id="SSF51246">
    <property type="entry name" value="Rudiment single hybrid motif"/>
    <property type="match status" value="1"/>
</dbReference>
<keyword evidence="17" id="KW-0670">Pyruvate</keyword>
<gene>
    <name evidence="17" type="ordered locus">Selin_1071</name>
</gene>
<evidence type="ECO:0000259" key="16">
    <source>
        <dbReference type="PROSITE" id="PS50991"/>
    </source>
</evidence>
<dbReference type="InterPro" id="IPR000891">
    <property type="entry name" value="PYR_CT"/>
</dbReference>
<comment type="function">
    <text evidence="8">Catalyzes a 2-step reaction, involving the ATP-dependent carboxylation of the covalently attached biotin in the first step and the transfer of the carboxyl group to pyruvate in the second.</text>
</comment>
<feature type="domain" description="Biotin carboxylation" evidence="15">
    <location>
        <begin position="4"/>
        <end position="457"/>
    </location>
</feature>
<dbReference type="SUPFAM" id="SSF51230">
    <property type="entry name" value="Single hybrid motif"/>
    <property type="match status" value="1"/>
</dbReference>
<keyword evidence="18" id="KW-1185">Reference proteome</keyword>
<dbReference type="Pfam" id="PF02436">
    <property type="entry name" value="PYC_OADA"/>
    <property type="match status" value="1"/>
</dbReference>
<evidence type="ECO:0000256" key="6">
    <source>
        <dbReference type="ARBA" id="ARBA00022840"/>
    </source>
</evidence>
<accession>E6W3L3</accession>
<evidence type="ECO:0000256" key="1">
    <source>
        <dbReference type="ARBA" id="ARBA00001953"/>
    </source>
</evidence>
<dbReference type="InterPro" id="IPR005930">
    <property type="entry name" value="Pyruv_COase"/>
</dbReference>
<dbReference type="STRING" id="653733.Selin_1071"/>
<dbReference type="HOGENOM" id="CLU_000395_0_1_0"/>
<evidence type="ECO:0000313" key="18">
    <source>
        <dbReference type="Proteomes" id="UP000002572"/>
    </source>
</evidence>
<dbReference type="GO" id="GO:0004736">
    <property type="term" value="F:pyruvate carboxylase activity"/>
    <property type="evidence" value="ECO:0007669"/>
    <property type="project" value="UniProtKB-EC"/>
</dbReference>
<dbReference type="Proteomes" id="UP000002572">
    <property type="component" value="Chromosome"/>
</dbReference>
<dbReference type="FunFam" id="3.30.470.20:FF:000012">
    <property type="entry name" value="Pyruvate carboxylase"/>
    <property type="match status" value="1"/>
</dbReference>
<dbReference type="InterPro" id="IPR013785">
    <property type="entry name" value="Aldolase_TIM"/>
</dbReference>
<feature type="binding site" description="via carbamate group" evidence="11">
    <location>
        <position position="713"/>
    </location>
    <ligand>
        <name>Mn(2+)</name>
        <dbReference type="ChEBI" id="CHEBI:29035"/>
    </ligand>
</feature>
<dbReference type="InterPro" id="IPR016185">
    <property type="entry name" value="PreATP-grasp_dom_sf"/>
</dbReference>
<comment type="cofactor">
    <cofactor evidence="1 8">
        <name>biotin</name>
        <dbReference type="ChEBI" id="CHEBI:57586"/>
    </cofactor>
</comment>
<dbReference type="Gene3D" id="3.10.600.10">
    <property type="entry name" value="pyruvate carboxylase f1077a mutant domain"/>
    <property type="match status" value="1"/>
</dbReference>
<dbReference type="Gene3D" id="3.20.20.70">
    <property type="entry name" value="Aldolase class I"/>
    <property type="match status" value="1"/>
</dbReference>
<dbReference type="FunFam" id="2.40.50.100:FF:000003">
    <property type="entry name" value="Acetyl-CoA carboxylase biotin carboxyl carrier protein"/>
    <property type="match status" value="1"/>
</dbReference>
<dbReference type="CDD" id="cd07937">
    <property type="entry name" value="DRE_TIM_PC_TC_5S"/>
    <property type="match status" value="1"/>
</dbReference>
<evidence type="ECO:0000256" key="3">
    <source>
        <dbReference type="ARBA" id="ARBA00022598"/>
    </source>
</evidence>
<evidence type="ECO:0000256" key="10">
    <source>
        <dbReference type="PIRSR" id="PIRSR001594-2"/>
    </source>
</evidence>
<dbReference type="GO" id="GO:0006094">
    <property type="term" value="P:gluconeogenesis"/>
    <property type="evidence" value="ECO:0007669"/>
    <property type="project" value="InterPro"/>
</dbReference>
<dbReference type="PROSITE" id="PS50979">
    <property type="entry name" value="BC"/>
    <property type="match status" value="1"/>
</dbReference>
<evidence type="ECO:0000259" key="14">
    <source>
        <dbReference type="PROSITE" id="PS50975"/>
    </source>
</evidence>
<dbReference type="Pfam" id="PF00364">
    <property type="entry name" value="Biotin_lipoyl"/>
    <property type="match status" value="1"/>
</dbReference>
<comment type="catalytic activity">
    <reaction evidence="8">
        <text>hydrogencarbonate + pyruvate + ATP = oxaloacetate + ADP + phosphate + H(+)</text>
        <dbReference type="Rhea" id="RHEA:20844"/>
        <dbReference type="ChEBI" id="CHEBI:15361"/>
        <dbReference type="ChEBI" id="CHEBI:15378"/>
        <dbReference type="ChEBI" id="CHEBI:16452"/>
        <dbReference type="ChEBI" id="CHEBI:17544"/>
        <dbReference type="ChEBI" id="CHEBI:30616"/>
        <dbReference type="ChEBI" id="CHEBI:43474"/>
        <dbReference type="ChEBI" id="CHEBI:456216"/>
        <dbReference type="EC" id="6.4.1.1"/>
    </reaction>
</comment>
<dbReference type="FunFam" id="3.40.50.20:FF:000010">
    <property type="entry name" value="Propionyl-CoA carboxylase subunit alpha"/>
    <property type="match status" value="1"/>
</dbReference>
<dbReference type="AlphaFoldDB" id="E6W3L3"/>
<dbReference type="GO" id="GO:0046872">
    <property type="term" value="F:metal ion binding"/>
    <property type="evidence" value="ECO:0007669"/>
    <property type="project" value="UniProtKB-KW"/>
</dbReference>
<dbReference type="SUPFAM" id="SSF89000">
    <property type="entry name" value="post-HMGL domain-like"/>
    <property type="match status" value="1"/>
</dbReference>
<feature type="modified residue" description="N6-biotinyllysine" evidence="12">
    <location>
        <position position="1114"/>
    </location>
</feature>
<dbReference type="SUPFAM" id="SSF52440">
    <property type="entry name" value="PreATP-grasp domain"/>
    <property type="match status" value="1"/>
</dbReference>
<evidence type="ECO:0000256" key="7">
    <source>
        <dbReference type="ARBA" id="ARBA00023267"/>
    </source>
</evidence>
<proteinExistence type="predicted"/>
<evidence type="ECO:0000259" key="13">
    <source>
        <dbReference type="PROSITE" id="PS50968"/>
    </source>
</evidence>
<dbReference type="InterPro" id="IPR005482">
    <property type="entry name" value="Biotin_COase_C"/>
</dbReference>
<evidence type="ECO:0000256" key="8">
    <source>
        <dbReference type="PIRNR" id="PIRNR001594"/>
    </source>
</evidence>
<dbReference type="InParanoid" id="E6W3L3"/>
<dbReference type="InterPro" id="IPR011764">
    <property type="entry name" value="Biotin_carboxylation_dom"/>
</dbReference>
<dbReference type="InterPro" id="IPR005479">
    <property type="entry name" value="CPAse_ATP-bd"/>
</dbReference>
<feature type="domain" description="Pyruvate carboxyltransferase" evidence="16">
    <location>
        <begin position="535"/>
        <end position="803"/>
    </location>
</feature>
<dbReference type="Gene3D" id="3.30.470.20">
    <property type="entry name" value="ATP-grasp fold, B domain"/>
    <property type="match status" value="1"/>
</dbReference>
<dbReference type="Pfam" id="PF02785">
    <property type="entry name" value="Biotin_carb_C"/>
    <property type="match status" value="1"/>
</dbReference>
<dbReference type="Gene3D" id="2.40.50.100">
    <property type="match status" value="1"/>
</dbReference>
<dbReference type="FunFam" id="3.30.1490.20:FF:000018">
    <property type="entry name" value="Biotin carboxylase"/>
    <property type="match status" value="1"/>
</dbReference>
<evidence type="ECO:0000259" key="15">
    <source>
        <dbReference type="PROSITE" id="PS50979"/>
    </source>
</evidence>
<feature type="binding site" evidence="10">
    <location>
        <position position="120"/>
    </location>
    <ligand>
        <name>ATP</name>
        <dbReference type="ChEBI" id="CHEBI:30616"/>
    </ligand>
</feature>
<dbReference type="GO" id="GO:0005737">
    <property type="term" value="C:cytoplasm"/>
    <property type="evidence" value="ECO:0007669"/>
    <property type="project" value="TreeGrafter"/>
</dbReference>
<dbReference type="InterPro" id="IPR011761">
    <property type="entry name" value="ATP-grasp"/>
</dbReference>
<dbReference type="PROSITE" id="PS00867">
    <property type="entry name" value="CPSASE_2"/>
    <property type="match status" value="1"/>
</dbReference>
<keyword evidence="4 11" id="KW-0479">Metal-binding</keyword>
<feature type="modified residue" description="N6-carboxylysine" evidence="12">
    <location>
        <position position="713"/>
    </location>
</feature>
<evidence type="ECO:0000256" key="11">
    <source>
        <dbReference type="PIRSR" id="PIRSR001594-3"/>
    </source>
</evidence>
<dbReference type="Pfam" id="PF00289">
    <property type="entry name" value="Biotin_carb_N"/>
    <property type="match status" value="1"/>
</dbReference>
<sequence length="1148" mass="127348">MKRTIKRLLVANRGEIAIRVFRACTELGITTIAIYSKEDLLSLHRYKADEAYLVGEGKGPIEAYLDIDGIIALAKSKNIDAIHPGYGFLAENAEFARKCEENDIKFVGPRADIIEKMGDKVTAKNIAIEAGLPVIPGTAKPIKNQQEALLFAKEHGYPIMVKAAAGGGGRGMRVVRSKDQLLENIESAKSEALKAFGSDAVFLERLLERPKHIEVQILGDEHGNIVHMYERDCSIQRRHQKVIEVAPCLTLSDVQRKAICDDAVLLAKKVGYINAGTVEFLVDQTGKHYFIEMNPRIQVEHTVTEMVTGWDIVQAQINIARGLSMDAPQIGIKSQMDINLHGYAIQCRITTEDPTNNFLPDTGRITAYRSAVGFGVRLDAGSAFEGSVISPHYDSLLVKVTTWGKTLDKAARKMHRALMEFRVRGVNTNLLFLEKVVRDPRFLLGETDTGYIEDSPHLFQFREKRDRATKTIRYIGNIVVNGTDGIPKGKPAGVTFLPPVVPKTAGMTVQDGTKQILDQRGPEGLAKWMKEQKRLLLTDTTMRDAHQSLFATRMRTRDMTRIARACSVHMPEMFSYEMWGGATFDVAYRFLKESPWERMAQLRAEIPNTLFQMLLRGANAVGYTNYPDNVVREFIRISAREGMDIYRIFDSLNWLDGMKVAIEEVGKVGKVAEACICYTGDILDKKRSKYDLKYYVTMAKELEKMGAHVLGIKDMAGLLKPYAATELVKALKDAIDIPIHFHTHDTSANAITTVMKAAEAGVDAVDLAMASMAELTSQPSLNAILYALQGTERDPGIDIAQAQKISNYFEIIRDYYAPFESGLKAGNAEVYEHEIPGGQYSNLRPQAISLGLGERFDDIKRKYAEVNDILGDIVKVTPSSKVVGDLALFMIRNNIETKEQLVERGAKMGFPDSAVSYFKGMMGQPMGGFPADLQKVVLKGEEAITCRPGELLEPVDLEGLRRTISAKFNFEASDIDAISYALYDRVLEDYFKHVDEYGDVSVFDTPVFFYGLDIGEQVEIEIEEGKTLVVQLIAIGEPNEKGYRPVRFELNGVARTVYVKDNEASKNVVSREKADLANAGHLAASMPGKVFKVLVKEGDSVKKDQALVITEAMKMETKVSAGKAGKVSRILVGEGDEVDSGDLLVVVE</sequence>
<evidence type="ECO:0000256" key="12">
    <source>
        <dbReference type="PIRSR" id="PIRSR001594-4"/>
    </source>
</evidence>
<dbReference type="NCBIfam" id="TIGR01235">
    <property type="entry name" value="pyruv_carbox"/>
    <property type="match status" value="1"/>
</dbReference>
<dbReference type="PROSITE" id="PS50991">
    <property type="entry name" value="PYR_CT"/>
    <property type="match status" value="1"/>
</dbReference>
<evidence type="ECO:0000256" key="5">
    <source>
        <dbReference type="ARBA" id="ARBA00022741"/>
    </source>
</evidence>
<keyword evidence="3 8" id="KW-0436">Ligase</keyword>
<feature type="active site" evidence="9">
    <location>
        <position position="296"/>
    </location>
</feature>
<evidence type="ECO:0000256" key="4">
    <source>
        <dbReference type="ARBA" id="ARBA00022723"/>
    </source>
</evidence>
<dbReference type="PANTHER" id="PTHR43778">
    <property type="entry name" value="PYRUVATE CARBOXYLASE"/>
    <property type="match status" value="1"/>
</dbReference>
<dbReference type="FunFam" id="3.20.20.70:FF:000033">
    <property type="entry name" value="Pyruvate carboxylase"/>
    <property type="match status" value="1"/>
</dbReference>
<dbReference type="RefSeq" id="WP_013505687.1">
    <property type="nucleotide sequence ID" value="NC_014836.1"/>
</dbReference>
<dbReference type="GO" id="GO:0005524">
    <property type="term" value="F:ATP binding"/>
    <property type="evidence" value="ECO:0007669"/>
    <property type="project" value="UniProtKB-UniRule"/>
</dbReference>
<feature type="binding site" evidence="10">
    <location>
        <position position="877"/>
    </location>
    <ligand>
        <name>substrate</name>
    </ligand>
</feature>
<dbReference type="EC" id="6.4.1.1" evidence="2 8"/>
<feature type="domain" description="ATP-grasp" evidence="14">
    <location>
        <begin position="124"/>
        <end position="321"/>
    </location>
</feature>
<feature type="binding site" evidence="11">
    <location>
        <position position="742"/>
    </location>
    <ligand>
        <name>Mn(2+)</name>
        <dbReference type="ChEBI" id="CHEBI:29035"/>
    </ligand>
</feature>
<dbReference type="OrthoDB" id="9807469at2"/>
<dbReference type="PROSITE" id="PS00866">
    <property type="entry name" value="CPSASE_1"/>
    <property type="match status" value="1"/>
</dbReference>
<keyword evidence="7 8" id="KW-0092">Biotin</keyword>
<dbReference type="EMBL" id="CP002432">
    <property type="protein sequence ID" value="ADU65806.1"/>
    <property type="molecule type" value="Genomic_DNA"/>
</dbReference>
<dbReference type="PANTHER" id="PTHR43778:SF2">
    <property type="entry name" value="PYRUVATE CARBOXYLASE, MITOCHONDRIAL"/>
    <property type="match status" value="1"/>
</dbReference>
<evidence type="ECO:0000256" key="2">
    <source>
        <dbReference type="ARBA" id="ARBA00013057"/>
    </source>
</evidence>
<dbReference type="InterPro" id="IPR003379">
    <property type="entry name" value="Carboxylase_cons_dom"/>
</dbReference>